<evidence type="ECO:0000256" key="3">
    <source>
        <dbReference type="ARBA" id="ARBA00022448"/>
    </source>
</evidence>
<feature type="transmembrane region" description="Helical" evidence="10">
    <location>
        <begin position="217"/>
        <end position="243"/>
    </location>
</feature>
<evidence type="ECO:0000256" key="1">
    <source>
        <dbReference type="ARBA" id="ARBA00004141"/>
    </source>
</evidence>
<keyword evidence="14" id="KW-1185">Reference proteome</keyword>
<keyword evidence="3" id="KW-0813">Transport</keyword>
<dbReference type="SUPFAM" id="SSF160240">
    <property type="entry name" value="Cation efflux protein cytoplasmic domain-like"/>
    <property type="match status" value="1"/>
</dbReference>
<evidence type="ECO:0000259" key="11">
    <source>
        <dbReference type="Pfam" id="PF01545"/>
    </source>
</evidence>
<evidence type="ECO:0000256" key="7">
    <source>
        <dbReference type="ARBA" id="ARBA00023065"/>
    </source>
</evidence>
<evidence type="ECO:0000259" key="12">
    <source>
        <dbReference type="Pfam" id="PF16916"/>
    </source>
</evidence>
<dbReference type="PANTHER" id="PTHR11562:SF84">
    <property type="entry name" value="LD05335P"/>
    <property type="match status" value="1"/>
</dbReference>
<dbReference type="Pfam" id="PF01545">
    <property type="entry name" value="Cation_efflux"/>
    <property type="match status" value="1"/>
</dbReference>
<dbReference type="OrthoDB" id="9944568at2759"/>
<dbReference type="Gene3D" id="1.20.1510.10">
    <property type="entry name" value="Cation efflux protein transmembrane domain"/>
    <property type="match status" value="1"/>
</dbReference>
<dbReference type="WBParaSite" id="EVEC_0001197301-mRNA-1">
    <property type="protein sequence ID" value="EVEC_0001197301-mRNA-1"/>
    <property type="gene ID" value="EVEC_0001197301"/>
</dbReference>
<feature type="transmembrane region" description="Helical" evidence="10">
    <location>
        <begin position="255"/>
        <end position="276"/>
    </location>
</feature>
<feature type="transmembrane region" description="Helical" evidence="10">
    <location>
        <begin position="100"/>
        <end position="129"/>
    </location>
</feature>
<organism evidence="15">
    <name type="scientific">Enterobius vermicularis</name>
    <name type="common">Human pinworm</name>
    <dbReference type="NCBI Taxonomy" id="51028"/>
    <lineage>
        <taxon>Eukaryota</taxon>
        <taxon>Metazoa</taxon>
        <taxon>Ecdysozoa</taxon>
        <taxon>Nematoda</taxon>
        <taxon>Chromadorea</taxon>
        <taxon>Rhabditida</taxon>
        <taxon>Spirurina</taxon>
        <taxon>Oxyuridomorpha</taxon>
        <taxon>Oxyuroidea</taxon>
        <taxon>Oxyuridae</taxon>
        <taxon>Enterobius</taxon>
    </lineage>
</organism>
<feature type="region of interest" description="Disordered" evidence="9">
    <location>
        <begin position="1"/>
        <end position="29"/>
    </location>
</feature>
<accession>A0A0N4VM22</accession>
<protein>
    <submittedName>
        <fullName evidence="15">Zinc transporter 2</fullName>
    </submittedName>
</protein>
<evidence type="ECO:0000256" key="4">
    <source>
        <dbReference type="ARBA" id="ARBA00022692"/>
    </source>
</evidence>
<dbReference type="NCBIfam" id="TIGR01297">
    <property type="entry name" value="CDF"/>
    <property type="match status" value="1"/>
</dbReference>
<dbReference type="GO" id="GO:0005385">
    <property type="term" value="F:zinc ion transmembrane transporter activity"/>
    <property type="evidence" value="ECO:0007669"/>
    <property type="project" value="TreeGrafter"/>
</dbReference>
<feature type="transmembrane region" description="Helical" evidence="10">
    <location>
        <begin position="141"/>
        <end position="163"/>
    </location>
</feature>
<feature type="transmembrane region" description="Helical" evidence="10">
    <location>
        <begin position="63"/>
        <end position="88"/>
    </location>
</feature>
<dbReference type="STRING" id="51028.A0A0N4VM22"/>
<evidence type="ECO:0000256" key="5">
    <source>
        <dbReference type="ARBA" id="ARBA00022906"/>
    </source>
</evidence>
<name>A0A0N4VM22_ENTVE</name>
<dbReference type="InterPro" id="IPR058533">
    <property type="entry name" value="Cation_efflux_TM"/>
</dbReference>
<feature type="domain" description="Cation efflux protein cytoplasmic" evidence="12">
    <location>
        <begin position="281"/>
        <end position="354"/>
    </location>
</feature>
<evidence type="ECO:0000256" key="10">
    <source>
        <dbReference type="SAM" id="Phobius"/>
    </source>
</evidence>
<reference evidence="13 14" key="2">
    <citation type="submission" date="2018-10" db="EMBL/GenBank/DDBJ databases">
        <authorList>
            <consortium name="Pathogen Informatics"/>
        </authorList>
    </citation>
    <scope>NUCLEOTIDE SEQUENCE [LARGE SCALE GENOMIC DNA]</scope>
</reference>
<dbReference type="InterPro" id="IPR036837">
    <property type="entry name" value="Cation_efflux_CTD_sf"/>
</dbReference>
<dbReference type="PANTHER" id="PTHR11562">
    <property type="entry name" value="CATION EFFLUX PROTEIN/ ZINC TRANSPORTER"/>
    <property type="match status" value="1"/>
</dbReference>
<dbReference type="GO" id="GO:0005886">
    <property type="term" value="C:plasma membrane"/>
    <property type="evidence" value="ECO:0007669"/>
    <property type="project" value="TreeGrafter"/>
</dbReference>
<keyword evidence="5" id="KW-0862">Zinc</keyword>
<reference evidence="15" key="1">
    <citation type="submission" date="2017-02" db="UniProtKB">
        <authorList>
            <consortium name="WormBaseParasite"/>
        </authorList>
    </citation>
    <scope>IDENTIFICATION</scope>
</reference>
<dbReference type="InterPro" id="IPR002524">
    <property type="entry name" value="Cation_efflux"/>
</dbReference>
<gene>
    <name evidence="13" type="ORF">EVEC_LOCUS11218</name>
</gene>
<keyword evidence="6 10" id="KW-1133">Transmembrane helix</keyword>
<feature type="domain" description="Cation efflux protein transmembrane" evidence="11">
    <location>
        <begin position="63"/>
        <end position="277"/>
    </location>
</feature>
<dbReference type="EMBL" id="UXUI01011727">
    <property type="protein sequence ID" value="VDD96467.1"/>
    <property type="molecule type" value="Genomic_DNA"/>
</dbReference>
<dbReference type="InterPro" id="IPR050681">
    <property type="entry name" value="CDF/SLC30A"/>
</dbReference>
<evidence type="ECO:0000256" key="6">
    <source>
        <dbReference type="ARBA" id="ARBA00022989"/>
    </source>
</evidence>
<evidence type="ECO:0000256" key="8">
    <source>
        <dbReference type="ARBA" id="ARBA00023136"/>
    </source>
</evidence>
<feature type="transmembrane region" description="Helical" evidence="10">
    <location>
        <begin position="175"/>
        <end position="196"/>
    </location>
</feature>
<evidence type="ECO:0000256" key="9">
    <source>
        <dbReference type="SAM" id="MobiDB-lite"/>
    </source>
</evidence>
<proteinExistence type="inferred from homology"/>
<comment type="similarity">
    <text evidence="2">Belongs to the cation diffusion facilitator (CDF) transporter (TC 2.A.4) family. SLC30A subfamily.</text>
</comment>
<dbReference type="AlphaFoldDB" id="A0A0N4VM22"/>
<evidence type="ECO:0000313" key="13">
    <source>
        <dbReference type="EMBL" id="VDD96467.1"/>
    </source>
</evidence>
<keyword evidence="8 10" id="KW-0472">Membrane</keyword>
<keyword evidence="7" id="KW-0406">Ion transport</keyword>
<keyword evidence="5" id="KW-0864">Zinc transport</keyword>
<dbReference type="InterPro" id="IPR027470">
    <property type="entry name" value="Cation_efflux_CTD"/>
</dbReference>
<dbReference type="Pfam" id="PF16916">
    <property type="entry name" value="ZT_dimer"/>
    <property type="match status" value="1"/>
</dbReference>
<sequence>MSNDYLDSGHHRDYLIDGSDEMEPPDQDRNEAIEDHCHSLLLQQRKVGLRNISFKNNRAECGLILVAALSTVFIMAEFFGGILAHSLAIMTDAGHMLSDLLSFIISIIAIRIFLLHNLLFFLFVLISANRRLSFGFDRAEVLGATVSMIIIWILTTVLIMLAVQRIINNDLDVDVNTMMITASAGVIFNIIMGCVLHRSRHSHSHRFFFYSPSNINVRAALIHVIGDFVQSIGVLVAAIIIKFTDWRLADPICTFLFSIIVLITSVTVMRDIFLVLMEATPSHVDYGQLQNDLYKLKGVRTVHSLHIWSLSMDKTSLSVHLAIEAEALETVKAAGKLIRFKHGIHMATVQVEPYEAIMGSCDYFKETF</sequence>
<dbReference type="GO" id="GO:0010043">
    <property type="term" value="P:response to zinc ion"/>
    <property type="evidence" value="ECO:0007669"/>
    <property type="project" value="TreeGrafter"/>
</dbReference>
<evidence type="ECO:0000313" key="14">
    <source>
        <dbReference type="Proteomes" id="UP000274131"/>
    </source>
</evidence>
<evidence type="ECO:0000256" key="2">
    <source>
        <dbReference type="ARBA" id="ARBA00008873"/>
    </source>
</evidence>
<dbReference type="SUPFAM" id="SSF161111">
    <property type="entry name" value="Cation efflux protein transmembrane domain-like"/>
    <property type="match status" value="1"/>
</dbReference>
<evidence type="ECO:0000313" key="15">
    <source>
        <dbReference type="WBParaSite" id="EVEC_0001197301-mRNA-1"/>
    </source>
</evidence>
<keyword evidence="4 10" id="KW-0812">Transmembrane</keyword>
<comment type="subcellular location">
    <subcellularLocation>
        <location evidence="1">Membrane</location>
        <topology evidence="1">Multi-pass membrane protein</topology>
    </subcellularLocation>
</comment>
<dbReference type="Proteomes" id="UP000274131">
    <property type="component" value="Unassembled WGS sequence"/>
</dbReference>
<dbReference type="InterPro" id="IPR027469">
    <property type="entry name" value="Cation_efflux_TMD_sf"/>
</dbReference>